<keyword evidence="4" id="KW-0597">Phosphoprotein</keyword>
<dbReference type="Pfam" id="PF00196">
    <property type="entry name" value="GerE"/>
    <property type="match status" value="1"/>
</dbReference>
<feature type="domain" description="Response regulatory" evidence="6">
    <location>
        <begin position="10"/>
        <end position="124"/>
    </location>
</feature>
<evidence type="ECO:0000259" key="5">
    <source>
        <dbReference type="PROSITE" id="PS50043"/>
    </source>
</evidence>
<keyword evidence="8" id="KW-1185">Reference proteome</keyword>
<feature type="domain" description="HTH luxR-type" evidence="5">
    <location>
        <begin position="140"/>
        <end position="205"/>
    </location>
</feature>
<evidence type="ECO:0000313" key="7">
    <source>
        <dbReference type="EMBL" id="QEL56100.1"/>
    </source>
</evidence>
<gene>
    <name evidence="7" type="ORF">FYK34_11285</name>
</gene>
<dbReference type="PROSITE" id="PS50043">
    <property type="entry name" value="HTH_LUXR_2"/>
    <property type="match status" value="1"/>
</dbReference>
<dbReference type="Pfam" id="PF00072">
    <property type="entry name" value="Response_reg"/>
    <property type="match status" value="1"/>
</dbReference>
<dbReference type="InterPro" id="IPR001789">
    <property type="entry name" value="Sig_transdc_resp-reg_receiver"/>
</dbReference>
<dbReference type="CDD" id="cd06170">
    <property type="entry name" value="LuxR_C_like"/>
    <property type="match status" value="1"/>
</dbReference>
<dbReference type="SUPFAM" id="SSF52172">
    <property type="entry name" value="CheY-like"/>
    <property type="match status" value="1"/>
</dbReference>
<evidence type="ECO:0000256" key="3">
    <source>
        <dbReference type="ARBA" id="ARBA00023163"/>
    </source>
</evidence>
<dbReference type="PRINTS" id="PR00038">
    <property type="entry name" value="HTHLUXR"/>
</dbReference>
<reference evidence="7 8" key="1">
    <citation type="submission" date="2019-08" db="EMBL/GenBank/DDBJ databases">
        <title>Chromobacterium paludis, a novel bacterium isolated from a Maryland marsh pond.</title>
        <authorList>
            <person name="Blackburn M.B."/>
            <person name="Gundersen-Rindal D.E."/>
        </authorList>
    </citation>
    <scope>NUCLEOTIDE SEQUENCE [LARGE SCALE GENOMIC DNA]</scope>
    <source>
        <strain evidence="8">IIBBL 257-1</strain>
    </source>
</reference>
<dbReference type="GO" id="GO:0000160">
    <property type="term" value="P:phosphorelay signal transduction system"/>
    <property type="evidence" value="ECO:0007669"/>
    <property type="project" value="InterPro"/>
</dbReference>
<proteinExistence type="predicted"/>
<evidence type="ECO:0000256" key="4">
    <source>
        <dbReference type="PROSITE-ProRule" id="PRU00169"/>
    </source>
</evidence>
<dbReference type="SMART" id="SM00448">
    <property type="entry name" value="REC"/>
    <property type="match status" value="1"/>
</dbReference>
<dbReference type="GO" id="GO:0003677">
    <property type="term" value="F:DNA binding"/>
    <property type="evidence" value="ECO:0007669"/>
    <property type="project" value="UniProtKB-KW"/>
</dbReference>
<evidence type="ECO:0000313" key="8">
    <source>
        <dbReference type="Proteomes" id="UP000322079"/>
    </source>
</evidence>
<dbReference type="InterPro" id="IPR011006">
    <property type="entry name" value="CheY-like_superfamily"/>
</dbReference>
<dbReference type="EMBL" id="CP043473">
    <property type="protein sequence ID" value="QEL56100.1"/>
    <property type="molecule type" value="Genomic_DNA"/>
</dbReference>
<dbReference type="InterPro" id="IPR036388">
    <property type="entry name" value="WH-like_DNA-bd_sf"/>
</dbReference>
<dbReference type="KEGG" id="chrm:FYK34_11285"/>
<dbReference type="Gene3D" id="1.10.10.10">
    <property type="entry name" value="Winged helix-like DNA-binding domain superfamily/Winged helix DNA-binding domain"/>
    <property type="match status" value="1"/>
</dbReference>
<keyword evidence="1" id="KW-0805">Transcription regulation</keyword>
<keyword evidence="3" id="KW-0804">Transcription</keyword>
<accession>A0A5C1DH51</accession>
<dbReference type="InterPro" id="IPR000792">
    <property type="entry name" value="Tscrpt_reg_LuxR_C"/>
</dbReference>
<evidence type="ECO:0000256" key="1">
    <source>
        <dbReference type="ARBA" id="ARBA00023015"/>
    </source>
</evidence>
<dbReference type="Gene3D" id="3.40.50.2300">
    <property type="match status" value="1"/>
</dbReference>
<organism evidence="7 8">
    <name type="scientific">Chromobacterium paludis</name>
    <dbReference type="NCBI Taxonomy" id="2605945"/>
    <lineage>
        <taxon>Bacteria</taxon>
        <taxon>Pseudomonadati</taxon>
        <taxon>Pseudomonadota</taxon>
        <taxon>Betaproteobacteria</taxon>
        <taxon>Neisseriales</taxon>
        <taxon>Chromobacteriaceae</taxon>
        <taxon>Chromobacterium</taxon>
    </lineage>
</organism>
<dbReference type="InterPro" id="IPR016032">
    <property type="entry name" value="Sig_transdc_resp-reg_C-effctor"/>
</dbReference>
<dbReference type="PANTHER" id="PTHR44688">
    <property type="entry name" value="DNA-BINDING TRANSCRIPTIONAL ACTIVATOR DEVR_DOSR"/>
    <property type="match status" value="1"/>
</dbReference>
<dbReference type="AlphaFoldDB" id="A0A5C1DH51"/>
<dbReference type="PROSITE" id="PS50110">
    <property type="entry name" value="RESPONSE_REGULATORY"/>
    <property type="match status" value="1"/>
</dbReference>
<keyword evidence="2" id="KW-0238">DNA-binding</keyword>
<dbReference type="Proteomes" id="UP000322079">
    <property type="component" value="Chromosome"/>
</dbReference>
<feature type="modified residue" description="4-aspartylphosphate" evidence="4">
    <location>
        <position position="59"/>
    </location>
</feature>
<dbReference type="SUPFAM" id="SSF46894">
    <property type="entry name" value="C-terminal effector domain of the bipartite response regulators"/>
    <property type="match status" value="1"/>
</dbReference>
<dbReference type="PANTHER" id="PTHR44688:SF16">
    <property type="entry name" value="DNA-BINDING TRANSCRIPTIONAL ACTIVATOR DEVR_DOSR"/>
    <property type="match status" value="1"/>
</dbReference>
<evidence type="ECO:0000259" key="6">
    <source>
        <dbReference type="PROSITE" id="PS50110"/>
    </source>
</evidence>
<evidence type="ECO:0000256" key="2">
    <source>
        <dbReference type="ARBA" id="ARBA00023125"/>
    </source>
</evidence>
<protein>
    <submittedName>
        <fullName evidence="7">Response regulator transcription factor</fullName>
    </submittedName>
</protein>
<dbReference type="GO" id="GO:0006355">
    <property type="term" value="P:regulation of DNA-templated transcription"/>
    <property type="evidence" value="ECO:0007669"/>
    <property type="project" value="InterPro"/>
</dbReference>
<dbReference type="SMART" id="SM00421">
    <property type="entry name" value="HTH_LUXR"/>
    <property type="match status" value="1"/>
</dbReference>
<sequence length="213" mass="24063">MKGKMMNDDFVAVIDDDDELREMLCLMLSSVKIAVRGYADGRSFLADARRRHCACVVLDMRMPGMNGLDLQRQIRKETLDMPIIFMTAHADIRVVVDAMRDGAVEFLQKPIQGQELLDCVQQCLHTLPQRKQKVREKEVFLARLANLTPRERQVFDAIAAGMSSKQIADKLGVTLNTAEQYRSSVLKKMHATSTARLLSSLEGWQHQAADKSE</sequence>
<name>A0A5C1DH51_9NEIS</name>